<evidence type="ECO:0000313" key="3">
    <source>
        <dbReference type="Proteomes" id="UP000295131"/>
    </source>
</evidence>
<name>A0A4R5PKY3_9HYPH</name>
<gene>
    <name evidence="2" type="ORF">E2A64_13675</name>
</gene>
<dbReference type="Gene3D" id="3.40.30.10">
    <property type="entry name" value="Glutaredoxin"/>
    <property type="match status" value="1"/>
</dbReference>
<dbReference type="EMBL" id="SMSI01000002">
    <property type="protein sequence ID" value="TDH36316.1"/>
    <property type="molecule type" value="Genomic_DNA"/>
</dbReference>
<dbReference type="SUPFAM" id="SSF52833">
    <property type="entry name" value="Thioredoxin-like"/>
    <property type="match status" value="1"/>
</dbReference>
<organism evidence="2 3">
    <name type="scientific">Pseudohoeflea suaedae</name>
    <dbReference type="NCBI Taxonomy" id="877384"/>
    <lineage>
        <taxon>Bacteria</taxon>
        <taxon>Pseudomonadati</taxon>
        <taxon>Pseudomonadota</taxon>
        <taxon>Alphaproteobacteria</taxon>
        <taxon>Hyphomicrobiales</taxon>
        <taxon>Rhizobiaceae</taxon>
        <taxon>Pseudohoeflea</taxon>
    </lineage>
</organism>
<sequence>MKLLSTVLFAGALLPAVSLTFGAQAAELVMFEQEGCVWCAKFNQEIAPGYAKSEEGTVAPLRRVDIHAPIPADLENIVVERFTPTFVLVDKGEEIGRIRGYPGSEFFWFLVDELLAKLPEPAKG</sequence>
<dbReference type="AlphaFoldDB" id="A0A4R5PKY3"/>
<dbReference type="RefSeq" id="WP_133285087.1">
    <property type="nucleotide sequence ID" value="NZ_SMSI01000002.1"/>
</dbReference>
<keyword evidence="1" id="KW-0732">Signal</keyword>
<evidence type="ECO:0000313" key="2">
    <source>
        <dbReference type="EMBL" id="TDH36316.1"/>
    </source>
</evidence>
<keyword evidence="3" id="KW-1185">Reference proteome</keyword>
<dbReference type="InterPro" id="IPR036249">
    <property type="entry name" value="Thioredoxin-like_sf"/>
</dbReference>
<feature type="chain" id="PRO_5020909973" evidence="1">
    <location>
        <begin position="26"/>
        <end position="124"/>
    </location>
</feature>
<proteinExistence type="predicted"/>
<comment type="caution">
    <text evidence="2">The sequence shown here is derived from an EMBL/GenBank/DDBJ whole genome shotgun (WGS) entry which is preliminary data.</text>
</comment>
<dbReference type="OrthoDB" id="7362982at2"/>
<feature type="signal peptide" evidence="1">
    <location>
        <begin position="1"/>
        <end position="25"/>
    </location>
</feature>
<accession>A0A4R5PKY3</accession>
<protein>
    <submittedName>
        <fullName evidence="2">Transcriptional regulator</fullName>
    </submittedName>
</protein>
<evidence type="ECO:0000256" key="1">
    <source>
        <dbReference type="SAM" id="SignalP"/>
    </source>
</evidence>
<dbReference type="Proteomes" id="UP000295131">
    <property type="component" value="Unassembled WGS sequence"/>
</dbReference>
<reference evidence="2 3" key="1">
    <citation type="journal article" date="2013" name="Int. J. Syst. Evol. Microbiol.">
        <title>Hoeflea suaedae sp. nov., an endophytic bacterium isolated from the root of the halophyte Suaeda maritima.</title>
        <authorList>
            <person name="Chung E.J."/>
            <person name="Park J.A."/>
            <person name="Pramanik P."/>
            <person name="Bibi F."/>
            <person name="Jeon C.O."/>
            <person name="Chung Y.R."/>
        </authorList>
    </citation>
    <scope>NUCLEOTIDE SEQUENCE [LARGE SCALE GENOMIC DNA]</scope>
    <source>
        <strain evidence="2 3">YC6898</strain>
    </source>
</reference>